<reference evidence="1 2" key="1">
    <citation type="submission" date="2021-05" db="EMBL/GenBank/DDBJ databases">
        <title>Fusibacter ferrireducens sp. nov., an anaerobic, sulfur- and Fe-reducing bacterium isolated from the mangrove sediment.</title>
        <authorList>
            <person name="Qiu D."/>
        </authorList>
    </citation>
    <scope>NUCLEOTIDE SEQUENCE [LARGE SCALE GENOMIC DNA]</scope>
    <source>
        <strain evidence="1 2">DSM 12116</strain>
    </source>
</reference>
<organism evidence="1 2">
    <name type="scientific">Fusibacter paucivorans</name>
    <dbReference type="NCBI Taxonomy" id="76009"/>
    <lineage>
        <taxon>Bacteria</taxon>
        <taxon>Bacillati</taxon>
        <taxon>Bacillota</taxon>
        <taxon>Clostridia</taxon>
        <taxon>Eubacteriales</taxon>
        <taxon>Eubacteriales Family XII. Incertae Sedis</taxon>
        <taxon>Fusibacter</taxon>
    </lineage>
</organism>
<dbReference type="Proteomes" id="UP000746471">
    <property type="component" value="Unassembled WGS sequence"/>
</dbReference>
<protein>
    <recommendedName>
        <fullName evidence="3">Tetratricopeptide repeat-containing protein</fullName>
    </recommendedName>
</protein>
<dbReference type="EMBL" id="JAHBCL010000012">
    <property type="protein sequence ID" value="MBS7526724.1"/>
    <property type="molecule type" value="Genomic_DNA"/>
</dbReference>
<keyword evidence="2" id="KW-1185">Reference proteome</keyword>
<evidence type="ECO:0000313" key="2">
    <source>
        <dbReference type="Proteomes" id="UP000746471"/>
    </source>
</evidence>
<evidence type="ECO:0008006" key="3">
    <source>
        <dbReference type="Google" id="ProtNLM"/>
    </source>
</evidence>
<gene>
    <name evidence="1" type="ORF">KHM83_08545</name>
</gene>
<dbReference type="RefSeq" id="WP_213236581.1">
    <property type="nucleotide sequence ID" value="NZ_JAHBCL010000012.1"/>
</dbReference>
<comment type="caution">
    <text evidence="1">The sequence shown here is derived from an EMBL/GenBank/DDBJ whole genome shotgun (WGS) entry which is preliminary data.</text>
</comment>
<proteinExistence type="predicted"/>
<evidence type="ECO:0000313" key="1">
    <source>
        <dbReference type="EMBL" id="MBS7526724.1"/>
    </source>
</evidence>
<name>A0ABS5PNH6_9FIRM</name>
<sequence>MSEKRNELFNLTQRAQKMELINEEIALDIYIEIFENYTPKISKTYESAIRLLEKRGRFPEALDICERAIKLINEDQVSGILSKFETIRERLLKKMGPETVAEKPKQKKPIKLIIGLILVVAVAIAVCELSRPYDDLDVNLDGKESLPGGSALSGNNDAETNDPEFPITESMIAVAVAETLKNHDAVDVAITPQDNTIGIGILVSPGTDVKRSQALAEITLKALGGAASATYKELDTPNGDNLGGLYDYYELVISVGTGSEEDEIVAKGTKNKTSTAIYWH</sequence>
<accession>A0ABS5PNH6</accession>